<feature type="chain" id="PRO_5037608757" evidence="1">
    <location>
        <begin position="33"/>
        <end position="170"/>
    </location>
</feature>
<dbReference type="Proteomes" id="UP000636264">
    <property type="component" value="Unassembled WGS sequence"/>
</dbReference>
<keyword evidence="1" id="KW-0732">Signal</keyword>
<organism evidence="2 3">
    <name type="scientific">Nitratireductor aestuarii</name>
    <dbReference type="NCBI Taxonomy" id="1735103"/>
    <lineage>
        <taxon>Bacteria</taxon>
        <taxon>Pseudomonadati</taxon>
        <taxon>Pseudomonadota</taxon>
        <taxon>Alphaproteobacteria</taxon>
        <taxon>Hyphomicrobiales</taxon>
        <taxon>Phyllobacteriaceae</taxon>
        <taxon>Nitratireductor</taxon>
    </lineage>
</organism>
<protein>
    <submittedName>
        <fullName evidence="2">Uncharacterized protein</fullName>
    </submittedName>
</protein>
<proteinExistence type="predicted"/>
<accession>A0A916S5V8</accession>
<sequence>MTILPKLLEGLCSRLILGFCISAVGVSGTAFAQECGCSVPLANLPTTQVVGQLSATSGPVSVLGANGWVPASAGTQLSLGSQIETGAGGTALLTMAGCSLNIDAQAAVSLVVADQALCVAVESTTPVGGGGNGVANAPVNNPIVMGIAGGVFGTAGAIAIATEDDRPASP</sequence>
<dbReference type="EMBL" id="BMIF01000024">
    <property type="protein sequence ID" value="GGA82078.1"/>
    <property type="molecule type" value="Genomic_DNA"/>
</dbReference>
<reference evidence="2" key="1">
    <citation type="journal article" date="2014" name="Int. J. Syst. Evol. Microbiol.">
        <title>Complete genome sequence of Corynebacterium casei LMG S-19264T (=DSM 44701T), isolated from a smear-ripened cheese.</title>
        <authorList>
            <consortium name="US DOE Joint Genome Institute (JGI-PGF)"/>
            <person name="Walter F."/>
            <person name="Albersmeier A."/>
            <person name="Kalinowski J."/>
            <person name="Ruckert C."/>
        </authorList>
    </citation>
    <scope>NUCLEOTIDE SEQUENCE</scope>
    <source>
        <strain evidence="2">CGMCC 1.15320</strain>
    </source>
</reference>
<evidence type="ECO:0000256" key="1">
    <source>
        <dbReference type="SAM" id="SignalP"/>
    </source>
</evidence>
<keyword evidence="3" id="KW-1185">Reference proteome</keyword>
<comment type="caution">
    <text evidence="2">The sequence shown here is derived from an EMBL/GenBank/DDBJ whole genome shotgun (WGS) entry which is preliminary data.</text>
</comment>
<dbReference type="AlphaFoldDB" id="A0A916S5V8"/>
<reference evidence="2" key="2">
    <citation type="submission" date="2020-09" db="EMBL/GenBank/DDBJ databases">
        <authorList>
            <person name="Sun Q."/>
            <person name="Zhou Y."/>
        </authorList>
    </citation>
    <scope>NUCLEOTIDE SEQUENCE</scope>
    <source>
        <strain evidence="2">CGMCC 1.15320</strain>
    </source>
</reference>
<name>A0A916S5V8_9HYPH</name>
<gene>
    <name evidence="2" type="ORF">GCM10011385_40370</name>
</gene>
<evidence type="ECO:0000313" key="2">
    <source>
        <dbReference type="EMBL" id="GGA82078.1"/>
    </source>
</evidence>
<dbReference type="RefSeq" id="WP_188722919.1">
    <property type="nucleotide sequence ID" value="NZ_BMIF01000024.1"/>
</dbReference>
<feature type="signal peptide" evidence="1">
    <location>
        <begin position="1"/>
        <end position="32"/>
    </location>
</feature>
<evidence type="ECO:0000313" key="3">
    <source>
        <dbReference type="Proteomes" id="UP000636264"/>
    </source>
</evidence>